<dbReference type="SMART" id="SM00855">
    <property type="entry name" value="PGAM"/>
    <property type="match status" value="1"/>
</dbReference>
<keyword evidence="3" id="KW-1185">Reference proteome</keyword>
<feature type="binding site" evidence="1">
    <location>
        <position position="57"/>
    </location>
    <ligand>
        <name>substrate</name>
    </ligand>
</feature>
<gene>
    <name evidence="2" type="ORF">FHX72_003270</name>
</gene>
<dbReference type="GO" id="GO:0004619">
    <property type="term" value="F:phosphoglycerate mutase activity"/>
    <property type="evidence" value="ECO:0007669"/>
    <property type="project" value="UniProtKB-EC"/>
</dbReference>
<dbReference type="EC" id="5.4.2.12" evidence="2"/>
<dbReference type="GO" id="GO:0016791">
    <property type="term" value="F:phosphatase activity"/>
    <property type="evidence" value="ECO:0007669"/>
    <property type="project" value="TreeGrafter"/>
</dbReference>
<sequence>MTLALVRHGRTAWNLERRLQGRSDIALDAHGELQAHAAGRLLARAQWGRVVTSPLTRAAQTASIIGSYFGSPTGSQVAPPAGARAVSLTGPHVDPTSDSGVAPTTVSRILSPIDAGLGGAVPFVEPGLLERDFGEAEGMQVAEAAERWPAGDYPGSETAAELSERAGSALTALLMGPGTAIVVSHGVFLRAGIEAVTGAGCPRILNGQVVLLERTSGRPTARFLGE</sequence>
<comment type="caution">
    <text evidence="2">The sequence shown here is derived from an EMBL/GenBank/DDBJ whole genome shotgun (WGS) entry which is preliminary data.</text>
</comment>
<name>A0A7W4YGW9_9MICO</name>
<dbReference type="GO" id="GO:0005737">
    <property type="term" value="C:cytoplasm"/>
    <property type="evidence" value="ECO:0007669"/>
    <property type="project" value="TreeGrafter"/>
</dbReference>
<dbReference type="Proteomes" id="UP000545286">
    <property type="component" value="Unassembled WGS sequence"/>
</dbReference>
<reference evidence="2 3" key="1">
    <citation type="submission" date="2020-08" db="EMBL/GenBank/DDBJ databases">
        <title>Sequencing the genomes of 1000 actinobacteria strains.</title>
        <authorList>
            <person name="Klenk H.-P."/>
        </authorList>
    </citation>
    <scope>NUCLEOTIDE SEQUENCE [LARGE SCALE GENOMIC DNA]</scope>
    <source>
        <strain evidence="2 3">DSM 20419</strain>
    </source>
</reference>
<evidence type="ECO:0000313" key="3">
    <source>
        <dbReference type="Proteomes" id="UP000545286"/>
    </source>
</evidence>
<keyword evidence="2" id="KW-0413">Isomerase</keyword>
<dbReference type="SUPFAM" id="SSF53254">
    <property type="entry name" value="Phosphoglycerate mutase-like"/>
    <property type="match status" value="1"/>
</dbReference>
<dbReference type="Pfam" id="PF00300">
    <property type="entry name" value="His_Phos_1"/>
    <property type="match status" value="2"/>
</dbReference>
<dbReference type="InterPro" id="IPR050275">
    <property type="entry name" value="PGM_Phosphatase"/>
</dbReference>
<accession>A0A7W4YGW9</accession>
<dbReference type="EMBL" id="JACHWJ010000005">
    <property type="protein sequence ID" value="MBB2959118.1"/>
    <property type="molecule type" value="Genomic_DNA"/>
</dbReference>
<dbReference type="InterPro" id="IPR029033">
    <property type="entry name" value="His_PPase_superfam"/>
</dbReference>
<evidence type="ECO:0000256" key="1">
    <source>
        <dbReference type="PIRSR" id="PIRSR613078-2"/>
    </source>
</evidence>
<dbReference type="InterPro" id="IPR013078">
    <property type="entry name" value="His_Pase_superF_clade-1"/>
</dbReference>
<dbReference type="CDD" id="cd07067">
    <property type="entry name" value="HP_PGM_like"/>
    <property type="match status" value="1"/>
</dbReference>
<dbReference type="RefSeq" id="WP_183626390.1">
    <property type="nucleotide sequence ID" value="NZ_JACHWJ010000005.1"/>
</dbReference>
<proteinExistence type="predicted"/>
<organism evidence="2 3">
    <name type="scientific">Pseudoclavibacter helvolus</name>
    <dbReference type="NCBI Taxonomy" id="255205"/>
    <lineage>
        <taxon>Bacteria</taxon>
        <taxon>Bacillati</taxon>
        <taxon>Actinomycetota</taxon>
        <taxon>Actinomycetes</taxon>
        <taxon>Micrococcales</taxon>
        <taxon>Microbacteriaceae</taxon>
        <taxon>Pseudoclavibacter</taxon>
    </lineage>
</organism>
<dbReference type="AlphaFoldDB" id="A0A7W4YGW9"/>
<evidence type="ECO:0000313" key="2">
    <source>
        <dbReference type="EMBL" id="MBB2959118.1"/>
    </source>
</evidence>
<dbReference type="PANTHER" id="PTHR48100">
    <property type="entry name" value="BROAD-SPECIFICITY PHOSPHATASE YOR283W-RELATED"/>
    <property type="match status" value="1"/>
</dbReference>
<dbReference type="PANTHER" id="PTHR48100:SF1">
    <property type="entry name" value="HISTIDINE PHOSPHATASE FAMILY PROTEIN-RELATED"/>
    <property type="match status" value="1"/>
</dbReference>
<protein>
    <submittedName>
        <fullName evidence="2">Putative phosphoglycerate mutase</fullName>
        <ecNumber evidence="2">5.4.2.12</ecNumber>
    </submittedName>
</protein>
<dbReference type="Gene3D" id="3.40.50.1240">
    <property type="entry name" value="Phosphoglycerate mutase-like"/>
    <property type="match status" value="1"/>
</dbReference>
<feature type="binding site" evidence="1">
    <location>
        <begin position="7"/>
        <end position="14"/>
    </location>
    <ligand>
        <name>substrate</name>
    </ligand>
</feature>